<keyword evidence="6" id="KW-1185">Reference proteome</keyword>
<evidence type="ECO:0000256" key="3">
    <source>
        <dbReference type="ARBA" id="ARBA00022801"/>
    </source>
</evidence>
<gene>
    <name evidence="5" type="ORF">NCGR_LOCUS16159</name>
</gene>
<accession>A0A811NJW1</accession>
<evidence type="ECO:0008006" key="7">
    <source>
        <dbReference type="Google" id="ProtNLM"/>
    </source>
</evidence>
<sequence>MGSYANGSTCGDDDPPSVEELKEPAFPLKTMPLHANGWLNDMKISSPTAIRVNIGNNVAFDPIYRAWTKKYPSALNAFEKIVAYGKGKKMALFLDYDGTLSPIVDEPDHAVMSDQMREVVRSAALHLPTAIISGRSCDKVFDFVKLTELYYAGSHGMDIMGPVGKAGSTTDHRSSTNSSKKQNKEMKIFQAASEFLPMIDEDWPLVARCTDDVLKAYPRLRLSHGRKVLEVRPVIDWNKGKAVEFLLDSLGLADSDEVLPSTSEMTEQMRTRSKVLRGDKRGFGILVSSVPKESHALYSLVDPTEVMDFLKRLVKWKEEEA</sequence>
<evidence type="ECO:0000256" key="1">
    <source>
        <dbReference type="ARBA" id="ARBA00000500"/>
    </source>
</evidence>
<keyword evidence="3" id="KW-0378">Hydrolase</keyword>
<proteinExistence type="predicted"/>
<dbReference type="OrthoDB" id="411251at2759"/>
<dbReference type="PANTHER" id="PTHR43768">
    <property type="entry name" value="TREHALOSE 6-PHOSPHATE PHOSPHATASE"/>
    <property type="match status" value="1"/>
</dbReference>
<dbReference type="GO" id="GO:0005992">
    <property type="term" value="P:trehalose biosynthetic process"/>
    <property type="evidence" value="ECO:0007669"/>
    <property type="project" value="InterPro"/>
</dbReference>
<protein>
    <recommendedName>
        <fullName evidence="7">Trehalose-phosphatase</fullName>
    </recommendedName>
</protein>
<evidence type="ECO:0000256" key="2">
    <source>
        <dbReference type="ARBA" id="ARBA00001968"/>
    </source>
</evidence>
<dbReference type="EMBL" id="CAJGYO010000004">
    <property type="protein sequence ID" value="CAD6223767.1"/>
    <property type="molecule type" value="Genomic_DNA"/>
</dbReference>
<dbReference type="PANTHER" id="PTHR43768:SF54">
    <property type="entry name" value="TREHALOSE-PHOSPHATE PHOSPHATASE 10-RELATED"/>
    <property type="match status" value="1"/>
</dbReference>
<dbReference type="GO" id="GO:0004805">
    <property type="term" value="F:trehalose-phosphatase activity"/>
    <property type="evidence" value="ECO:0007669"/>
    <property type="project" value="UniProtKB-EC"/>
</dbReference>
<comment type="catalytic activity">
    <reaction evidence="1">
        <text>alpha,alpha-trehalose 6-phosphate + H2O = alpha,alpha-trehalose + phosphate</text>
        <dbReference type="Rhea" id="RHEA:23420"/>
        <dbReference type="ChEBI" id="CHEBI:15377"/>
        <dbReference type="ChEBI" id="CHEBI:16551"/>
        <dbReference type="ChEBI" id="CHEBI:43474"/>
        <dbReference type="ChEBI" id="CHEBI:58429"/>
        <dbReference type="EC" id="3.1.3.12"/>
    </reaction>
</comment>
<evidence type="ECO:0000256" key="4">
    <source>
        <dbReference type="SAM" id="MobiDB-lite"/>
    </source>
</evidence>
<dbReference type="InterPro" id="IPR003337">
    <property type="entry name" value="Trehalose_PPase"/>
</dbReference>
<name>A0A811NJW1_9POAL</name>
<organism evidence="5 6">
    <name type="scientific">Miscanthus lutarioriparius</name>
    <dbReference type="NCBI Taxonomy" id="422564"/>
    <lineage>
        <taxon>Eukaryota</taxon>
        <taxon>Viridiplantae</taxon>
        <taxon>Streptophyta</taxon>
        <taxon>Embryophyta</taxon>
        <taxon>Tracheophyta</taxon>
        <taxon>Spermatophyta</taxon>
        <taxon>Magnoliopsida</taxon>
        <taxon>Liliopsida</taxon>
        <taxon>Poales</taxon>
        <taxon>Poaceae</taxon>
        <taxon>PACMAD clade</taxon>
        <taxon>Panicoideae</taxon>
        <taxon>Andropogonodae</taxon>
        <taxon>Andropogoneae</taxon>
        <taxon>Saccharinae</taxon>
        <taxon>Miscanthus</taxon>
    </lineage>
</organism>
<dbReference type="Proteomes" id="UP000604825">
    <property type="component" value="Unassembled WGS sequence"/>
</dbReference>
<dbReference type="InterPro" id="IPR036412">
    <property type="entry name" value="HAD-like_sf"/>
</dbReference>
<comment type="cofactor">
    <cofactor evidence="2">
        <name>a divalent metal cation</name>
        <dbReference type="ChEBI" id="CHEBI:60240"/>
    </cofactor>
</comment>
<dbReference type="Pfam" id="PF02358">
    <property type="entry name" value="Trehalose_PPase"/>
    <property type="match status" value="2"/>
</dbReference>
<dbReference type="Gene3D" id="3.40.50.1000">
    <property type="entry name" value="HAD superfamily/HAD-like"/>
    <property type="match status" value="2"/>
</dbReference>
<evidence type="ECO:0000313" key="6">
    <source>
        <dbReference type="Proteomes" id="UP000604825"/>
    </source>
</evidence>
<dbReference type="InterPro" id="IPR044651">
    <property type="entry name" value="OTSB-like"/>
</dbReference>
<evidence type="ECO:0000313" key="5">
    <source>
        <dbReference type="EMBL" id="CAD6223767.1"/>
    </source>
</evidence>
<dbReference type="SUPFAM" id="SSF56784">
    <property type="entry name" value="HAD-like"/>
    <property type="match status" value="1"/>
</dbReference>
<comment type="caution">
    <text evidence="5">The sequence shown here is derived from an EMBL/GenBank/DDBJ whole genome shotgun (WGS) entry which is preliminary data.</text>
</comment>
<feature type="region of interest" description="Disordered" evidence="4">
    <location>
        <begin position="1"/>
        <end position="20"/>
    </location>
</feature>
<feature type="region of interest" description="Disordered" evidence="4">
    <location>
        <begin position="164"/>
        <end position="184"/>
    </location>
</feature>
<dbReference type="InterPro" id="IPR023214">
    <property type="entry name" value="HAD_sf"/>
</dbReference>
<dbReference type="AlphaFoldDB" id="A0A811NJW1"/>
<reference evidence="5" key="1">
    <citation type="submission" date="2020-10" db="EMBL/GenBank/DDBJ databases">
        <authorList>
            <person name="Han B."/>
            <person name="Lu T."/>
            <person name="Zhao Q."/>
            <person name="Huang X."/>
            <person name="Zhao Y."/>
        </authorList>
    </citation>
    <scope>NUCLEOTIDE SEQUENCE</scope>
</reference>